<keyword evidence="4" id="KW-0391">Immunity</keyword>
<dbReference type="RefSeq" id="XP_014417958.1">
    <property type="nucleotide sequence ID" value="XM_014562472.2"/>
</dbReference>
<evidence type="ECO:0000256" key="1">
    <source>
        <dbReference type="ARBA" id="ARBA00007292"/>
    </source>
</evidence>
<evidence type="ECO:0000256" key="3">
    <source>
        <dbReference type="ARBA" id="ARBA00023180"/>
    </source>
</evidence>
<dbReference type="Pfam" id="PF01273">
    <property type="entry name" value="LBP_BPI_CETP"/>
    <property type="match status" value="1"/>
</dbReference>
<dbReference type="GO" id="GO:0001530">
    <property type="term" value="F:lipopolysaccharide binding"/>
    <property type="evidence" value="ECO:0007669"/>
    <property type="project" value="TreeGrafter"/>
</dbReference>
<feature type="domain" description="Lipid-binding serum glycoprotein N-terminal" evidence="6">
    <location>
        <begin position="33"/>
        <end position="231"/>
    </location>
</feature>
<comment type="domain">
    <text evidence="4">The N-terminal region may be exposed to the interior of the granule, whereas the C-terminal portion may be embedded in the membrane. During phagocytosis and degranulation, proteases may be released and activated and cleave BPI at the junction of the N- and C-terminal portions of the molecule, providing controlled release of the N-terminal antibacterial fragment when bacteria are ingested.</text>
</comment>
<keyword evidence="4" id="KW-0044">Antibiotic</keyword>
<dbReference type="PANTHER" id="PTHR10504">
    <property type="entry name" value="BACTERICIDAL PERMEABILITY-INCREASING BPI PROTEIN-RELATED"/>
    <property type="match status" value="1"/>
</dbReference>
<dbReference type="SMART" id="SM00328">
    <property type="entry name" value="BPI1"/>
    <property type="match status" value="1"/>
</dbReference>
<dbReference type="InterPro" id="IPR017943">
    <property type="entry name" value="Bactericidal_perm-incr_a/b_dom"/>
</dbReference>
<dbReference type="OrthoDB" id="9706929at2759"/>
<dbReference type="Pfam" id="PF02886">
    <property type="entry name" value="LBP_BPI_CETP_C"/>
    <property type="match status" value="2"/>
</dbReference>
<feature type="chain" id="PRO_5034933817" description="Bactericidal permeability-increasing protein" evidence="5">
    <location>
        <begin position="25"/>
        <end position="456"/>
    </location>
</feature>
<sequence>MMARPYCVVVALLLLAEVTRFGEGTPNPEIVGKITRKGLKYARQYGIATLKKELSAIKLPDFSGSFRICLIGNVNYVFSGLRIRRFVLLNSNLRLHTEQGIRASLFNNYVSVSGNWKVQKSFVNLYGTFDLSVDDISISVSLNFGKDQSGQPTASLTHCSNSIGQVSIEISGYLRSWHDTEGNSKGLTDKESNEEITLMVNQIAGIDYSLVGAPKACTCPSRKGEFFGQNGSFSVPFDAPLIRLPEKHDYMIYFAVSEYVFNMASRVYHQAGLMNFTIQNKHNLMQFINHQLAEKWWKPYVSPGCLNSKSTPLTTLLSCFSSNFLLRLLQIPLDSPVLLNTNSFWAIVPKSFETSPESAPFLMFTPGNVTFMPVMDIQAFALMPNSSDCKALFHLRAVVLMESILNDYALHIIYPTLNAKLEEGSPLPLPKDIYLNSLELQVHKVSEKCSLGGGAL</sequence>
<dbReference type="GO" id="GO:0005615">
    <property type="term" value="C:extracellular space"/>
    <property type="evidence" value="ECO:0007669"/>
    <property type="project" value="UniProtKB-UniRule"/>
</dbReference>
<evidence type="ECO:0000259" key="7">
    <source>
        <dbReference type="SMART" id="SM00329"/>
    </source>
</evidence>
<feature type="signal peptide" evidence="5">
    <location>
        <begin position="1"/>
        <end position="24"/>
    </location>
</feature>
<evidence type="ECO:0000256" key="4">
    <source>
        <dbReference type="RuleBase" id="RU369039"/>
    </source>
</evidence>
<evidence type="ECO:0000259" key="6">
    <source>
        <dbReference type="SMART" id="SM00328"/>
    </source>
</evidence>
<evidence type="ECO:0000256" key="5">
    <source>
        <dbReference type="SAM" id="SignalP"/>
    </source>
</evidence>
<dbReference type="FunFam" id="3.15.10.10:FF:000001">
    <property type="entry name" value="phospholipid transfer protein-like"/>
    <property type="match status" value="1"/>
</dbReference>
<dbReference type="SUPFAM" id="SSF55394">
    <property type="entry name" value="Bactericidal permeability-increasing protein, BPI"/>
    <property type="match status" value="3"/>
</dbReference>
<dbReference type="InterPro" id="IPR001124">
    <property type="entry name" value="Lipid-bd_serum_glycop_C"/>
</dbReference>
<dbReference type="GO" id="GO:0006953">
    <property type="term" value="P:acute-phase response"/>
    <property type="evidence" value="ECO:0007669"/>
    <property type="project" value="TreeGrafter"/>
</dbReference>
<dbReference type="PANTHER" id="PTHR10504:SF76">
    <property type="entry name" value="BACTERICIDAL PERMEABILITY-INCREASING PROTEIN"/>
    <property type="match status" value="1"/>
</dbReference>
<organism evidence="8 9">
    <name type="scientific">Camelus ferus</name>
    <name type="common">Wild bactrian camel</name>
    <name type="synonym">Camelus bactrianus ferus</name>
    <dbReference type="NCBI Taxonomy" id="419612"/>
    <lineage>
        <taxon>Eukaryota</taxon>
        <taxon>Metazoa</taxon>
        <taxon>Chordata</taxon>
        <taxon>Craniata</taxon>
        <taxon>Vertebrata</taxon>
        <taxon>Euteleostomi</taxon>
        <taxon>Mammalia</taxon>
        <taxon>Eutheria</taxon>
        <taxon>Laurasiatheria</taxon>
        <taxon>Artiodactyla</taxon>
        <taxon>Tylopoda</taxon>
        <taxon>Camelidae</taxon>
        <taxon>Camelus</taxon>
    </lineage>
</organism>
<evidence type="ECO:0000256" key="2">
    <source>
        <dbReference type="ARBA" id="ARBA00023157"/>
    </source>
</evidence>
<dbReference type="GO" id="GO:0043032">
    <property type="term" value="P:positive regulation of macrophage activation"/>
    <property type="evidence" value="ECO:0007669"/>
    <property type="project" value="TreeGrafter"/>
</dbReference>
<dbReference type="Gene3D" id="3.15.20.10">
    <property type="entry name" value="Bactericidal permeability-increasing protein, domain 2"/>
    <property type="match status" value="2"/>
</dbReference>
<keyword evidence="4 5" id="KW-0732">Signal</keyword>
<comment type="domain">
    <text evidence="4">The N- and C-terminal barrels adopt an identical fold despite having only 13% of conserved residues.</text>
</comment>
<dbReference type="GO" id="GO:0050829">
    <property type="term" value="P:defense response to Gram-negative bacterium"/>
    <property type="evidence" value="ECO:0007669"/>
    <property type="project" value="UniProtKB-UniRule"/>
</dbReference>
<evidence type="ECO:0000313" key="9">
    <source>
        <dbReference type="RefSeq" id="XP_014417958.1"/>
    </source>
</evidence>
<comment type="subcellular location">
    <subcellularLocation>
        <location evidence="4">Secreted</location>
    </subcellularLocation>
</comment>
<comment type="similarity">
    <text evidence="1">Belongs to the BPI/LBP/Plunc superfamily. BPI/LBP family.</text>
</comment>
<evidence type="ECO:0000313" key="8">
    <source>
        <dbReference type="Proteomes" id="UP000694856"/>
    </source>
</evidence>
<comment type="function">
    <text evidence="4">The cytotoxic action of BPI is limited to many species of Gram-negative bacteria; this specificity may be explained by a strong affinity of the very basic N-terminal half for the negatively charged lipopolysaccharides that are unique to the Gram-negative bacterial outer envelope.</text>
</comment>
<protein>
    <recommendedName>
        <fullName evidence="4">Bactericidal permeability-increasing protein</fullName>
        <shortName evidence="4">BPI</shortName>
    </recommendedName>
</protein>
<gene>
    <name evidence="9" type="primary">LOC106730101</name>
</gene>
<dbReference type="InterPro" id="IPR032942">
    <property type="entry name" value="BPI/LBP/Plunc"/>
</dbReference>
<keyword evidence="3 4" id="KW-0325">Glycoprotein</keyword>
<dbReference type="Proteomes" id="UP000694856">
    <property type="component" value="Chromosome 19"/>
</dbReference>
<dbReference type="KEGG" id="cfr:106730101"/>
<keyword evidence="4" id="KW-0964">Secreted</keyword>
<dbReference type="GO" id="GO:0045087">
    <property type="term" value="P:innate immune response"/>
    <property type="evidence" value="ECO:0007669"/>
    <property type="project" value="UniProtKB-UniRule"/>
</dbReference>
<dbReference type="GeneID" id="106730101"/>
<comment type="subunit">
    <text evidence="4">Monomer. Homodimer; disulfide-linked.</text>
</comment>
<accession>A0A8B7KCT0</accession>
<keyword evidence="4" id="KW-0929">Antimicrobial</keyword>
<name>A0A8B7KCT0_CAMFR</name>
<feature type="domain" description="Lipid-binding serum glycoprotein C-terminal" evidence="7">
    <location>
        <begin position="246"/>
        <end position="451"/>
    </location>
</feature>
<dbReference type="GO" id="GO:0031663">
    <property type="term" value="P:lipopolysaccharide-mediated signaling pathway"/>
    <property type="evidence" value="ECO:0007669"/>
    <property type="project" value="TreeGrafter"/>
</dbReference>
<dbReference type="SMART" id="SM00329">
    <property type="entry name" value="BPI2"/>
    <property type="match status" value="1"/>
</dbReference>
<dbReference type="GO" id="GO:0050830">
    <property type="term" value="P:defense response to Gram-positive bacterium"/>
    <property type="evidence" value="ECO:0007669"/>
    <property type="project" value="TreeGrafter"/>
</dbReference>
<keyword evidence="4" id="KW-0399">Innate immunity</keyword>
<reference evidence="9" key="1">
    <citation type="submission" date="2025-08" db="UniProtKB">
        <authorList>
            <consortium name="RefSeq"/>
        </authorList>
    </citation>
    <scope>IDENTIFICATION</scope>
    <source>
        <tissue evidence="9">Ear skin</tissue>
    </source>
</reference>
<proteinExistence type="inferred from homology"/>
<dbReference type="GO" id="GO:0002281">
    <property type="term" value="P:macrophage activation involved in immune response"/>
    <property type="evidence" value="ECO:0007669"/>
    <property type="project" value="TreeGrafter"/>
</dbReference>
<dbReference type="AlphaFoldDB" id="A0A8B7KCT0"/>
<keyword evidence="8" id="KW-1185">Reference proteome</keyword>
<dbReference type="Gene3D" id="3.15.10.10">
    <property type="entry name" value="Bactericidal permeability-increasing protein, domain 1"/>
    <property type="match status" value="1"/>
</dbReference>
<dbReference type="InterPro" id="IPR017942">
    <property type="entry name" value="Lipid-bd_serum_glycop_N"/>
</dbReference>
<keyword evidence="2 4" id="KW-1015">Disulfide bond</keyword>